<dbReference type="InterPro" id="IPR000782">
    <property type="entry name" value="FAS1_domain"/>
</dbReference>
<dbReference type="PANTHER" id="PTHR10900">
    <property type="entry name" value="PERIOSTIN-RELATED"/>
    <property type="match status" value="1"/>
</dbReference>
<comment type="caution">
    <text evidence="2">The sequence shown here is derived from an EMBL/GenBank/DDBJ whole genome shotgun (WGS) entry which is preliminary data.</text>
</comment>
<feature type="domain" description="FAS1" evidence="1">
    <location>
        <begin position="543"/>
        <end position="675"/>
    </location>
</feature>
<accession>A0ABD3RVU2</accession>
<name>A0ABD3RVU2_9STRA</name>
<dbReference type="SUPFAM" id="SSF82153">
    <property type="entry name" value="FAS1 domain"/>
    <property type="match status" value="3"/>
</dbReference>
<organism evidence="2 3">
    <name type="scientific">Cyclostephanos tholiformis</name>
    <dbReference type="NCBI Taxonomy" id="382380"/>
    <lineage>
        <taxon>Eukaryota</taxon>
        <taxon>Sar</taxon>
        <taxon>Stramenopiles</taxon>
        <taxon>Ochrophyta</taxon>
        <taxon>Bacillariophyta</taxon>
        <taxon>Coscinodiscophyceae</taxon>
        <taxon>Thalassiosirophycidae</taxon>
        <taxon>Stephanodiscales</taxon>
        <taxon>Stephanodiscaceae</taxon>
        <taxon>Cyclostephanos</taxon>
    </lineage>
</organism>
<dbReference type="AlphaFoldDB" id="A0ABD3RVU2"/>
<proteinExistence type="predicted"/>
<dbReference type="PROSITE" id="PS50213">
    <property type="entry name" value="FAS1"/>
    <property type="match status" value="2"/>
</dbReference>
<dbReference type="PANTHER" id="PTHR10900:SF77">
    <property type="entry name" value="FI19380P1"/>
    <property type="match status" value="1"/>
</dbReference>
<evidence type="ECO:0000313" key="2">
    <source>
        <dbReference type="EMBL" id="KAL3816322.1"/>
    </source>
</evidence>
<dbReference type="EMBL" id="JALLPB020000154">
    <property type="protein sequence ID" value="KAL3816322.1"/>
    <property type="molecule type" value="Genomic_DNA"/>
</dbReference>
<evidence type="ECO:0000313" key="3">
    <source>
        <dbReference type="Proteomes" id="UP001530377"/>
    </source>
</evidence>
<evidence type="ECO:0000259" key="1">
    <source>
        <dbReference type="PROSITE" id="PS50213"/>
    </source>
</evidence>
<dbReference type="SMART" id="SM00554">
    <property type="entry name" value="FAS1"/>
    <property type="match status" value="2"/>
</dbReference>
<keyword evidence="3" id="KW-1185">Reference proteome</keyword>
<reference evidence="2 3" key="1">
    <citation type="submission" date="2024-10" db="EMBL/GenBank/DDBJ databases">
        <title>Updated reference genomes for cyclostephanoid diatoms.</title>
        <authorList>
            <person name="Roberts W.R."/>
            <person name="Alverson A.J."/>
        </authorList>
    </citation>
    <scope>NUCLEOTIDE SEQUENCE [LARGE SCALE GENOMIC DNA]</scope>
    <source>
        <strain evidence="2 3">AJA228-03</strain>
    </source>
</reference>
<gene>
    <name evidence="2" type="ORF">ACHAXA_008393</name>
</gene>
<dbReference type="InterPro" id="IPR036378">
    <property type="entry name" value="FAS1_dom_sf"/>
</dbReference>
<dbReference type="FunFam" id="2.30.180.10:FF:000032">
    <property type="entry name" value="Fasciclin domain-containing protein, putative"/>
    <property type="match status" value="2"/>
</dbReference>
<dbReference type="InterPro" id="IPR050904">
    <property type="entry name" value="Adhesion/Biosynth-related"/>
</dbReference>
<sequence length="779" mass="81609">MMAPPNPAAKPACDQGNTSLRNVIIRIPIFWRGLERDFVIMNLIVASVLLIGASAKPSARGSNANAKSTSKISIAGGLRGPHDVVVNNNKKHRALFLDDLFSDGSDFEELFACGETCTNVSVCDSIMMTFDPTTVYEEACNAGCFPKLQLSTCEQYCNGSDGVTDGQTIVDIAMGDAYFSTLVAAITVAGLVDVISGEGPFTVFGKYAIRYSLYGYVAFFILTNRTCGYYGMTVGVVAPTNEAFAALPEETLESLLIPENIEKLQDILKYHALAGLYPISSLTSGAVETLNGDTVNITAVSGSGIMVNDAFVITADIRASNGIIHVIDKVLLPPADDEATETAITAVGRTRFFDTTGVVDIMCAQCRFYKCCAGSNEAPNPTKYDTCKGYWEDAQAASELALEDIVGSISDAVSDLFLPGDDTVTDGSSSGLDQLFDILGDLFTDTSGGATSHLTDDSLPESACGFCASGLDDPTTVLPDAADGATCLDAQNFAMTFMEGDEMCVAVKLVESFCCSGSTNTPTTDDGVIDEPGDVVTTPGTTDETIDVLATTFDDLSTLVAAVTAASLMDALSKEGPFTLFAPTNKAFAALPEETLESLLLPQNIEQLQDILKYHALAGLYSISSLTSGAIETLNGDTVNITAVSGSGIMVNDAFVITADIRASNGIIHIIDKVLLPPADDAVTEEPANELAEAPADVDATLTTEGTVGSVIPESQGNYAGSTVEANLDEATDTMAAVSVDATISVASLENSGSSALAIPLSTMALHRCIVFCLLLMSF</sequence>
<feature type="domain" description="FAS1" evidence="1">
    <location>
        <begin position="166"/>
        <end position="331"/>
    </location>
</feature>
<dbReference type="Pfam" id="PF02469">
    <property type="entry name" value="Fasciclin"/>
    <property type="match status" value="2"/>
</dbReference>
<dbReference type="Proteomes" id="UP001530377">
    <property type="component" value="Unassembled WGS sequence"/>
</dbReference>
<dbReference type="Gene3D" id="2.30.180.10">
    <property type="entry name" value="FAS1 domain"/>
    <property type="match status" value="2"/>
</dbReference>
<protein>
    <recommendedName>
        <fullName evidence="1">FAS1 domain-containing protein</fullName>
    </recommendedName>
</protein>